<proteinExistence type="predicted"/>
<protein>
    <submittedName>
        <fullName evidence="2">Uncharacterized protein</fullName>
    </submittedName>
</protein>
<gene>
    <name evidence="2" type="ORF">FDA38_08705</name>
</gene>
<evidence type="ECO:0000313" key="2">
    <source>
        <dbReference type="EMBL" id="TKK82822.1"/>
    </source>
</evidence>
<feature type="transmembrane region" description="Helical" evidence="1">
    <location>
        <begin position="12"/>
        <end position="29"/>
    </location>
</feature>
<feature type="transmembrane region" description="Helical" evidence="1">
    <location>
        <begin position="199"/>
        <end position="218"/>
    </location>
</feature>
<dbReference type="Proteomes" id="UP000305836">
    <property type="component" value="Unassembled WGS sequence"/>
</dbReference>
<feature type="transmembrane region" description="Helical" evidence="1">
    <location>
        <begin position="49"/>
        <end position="68"/>
    </location>
</feature>
<dbReference type="AlphaFoldDB" id="A0A4U3M3N1"/>
<name>A0A4U3M3N1_9ACTN</name>
<keyword evidence="1" id="KW-0812">Transmembrane</keyword>
<organism evidence="2 3">
    <name type="scientific">Kribbella jiaozuonensis</name>
    <dbReference type="NCBI Taxonomy" id="2575441"/>
    <lineage>
        <taxon>Bacteria</taxon>
        <taxon>Bacillati</taxon>
        <taxon>Actinomycetota</taxon>
        <taxon>Actinomycetes</taxon>
        <taxon>Propionibacteriales</taxon>
        <taxon>Kribbellaceae</taxon>
        <taxon>Kribbella</taxon>
    </lineage>
</organism>
<comment type="caution">
    <text evidence="2">The sequence shown here is derived from an EMBL/GenBank/DDBJ whole genome shotgun (WGS) entry which is preliminary data.</text>
</comment>
<dbReference type="EMBL" id="SZPZ01000001">
    <property type="protein sequence ID" value="TKK82822.1"/>
    <property type="molecule type" value="Genomic_DNA"/>
</dbReference>
<reference evidence="2 3" key="1">
    <citation type="submission" date="2019-04" db="EMBL/GenBank/DDBJ databases">
        <title>Kribbella sp. NEAU-THZ 27 nov., a novel actinomycete isolated from soil.</title>
        <authorList>
            <person name="Duan L."/>
        </authorList>
    </citation>
    <scope>NUCLEOTIDE SEQUENCE [LARGE SCALE GENOMIC DNA]</scope>
    <source>
        <strain evidence="3">NEAU-THZ27</strain>
    </source>
</reference>
<evidence type="ECO:0000313" key="3">
    <source>
        <dbReference type="Proteomes" id="UP000305836"/>
    </source>
</evidence>
<feature type="transmembrane region" description="Helical" evidence="1">
    <location>
        <begin position="125"/>
        <end position="146"/>
    </location>
</feature>
<feature type="transmembrane region" description="Helical" evidence="1">
    <location>
        <begin position="96"/>
        <end position="113"/>
    </location>
</feature>
<feature type="transmembrane region" description="Helical" evidence="1">
    <location>
        <begin position="296"/>
        <end position="315"/>
    </location>
</feature>
<feature type="transmembrane region" description="Helical" evidence="1">
    <location>
        <begin position="254"/>
        <end position="276"/>
    </location>
</feature>
<feature type="transmembrane region" description="Helical" evidence="1">
    <location>
        <begin position="167"/>
        <end position="187"/>
    </location>
</feature>
<keyword evidence="1" id="KW-0472">Membrane</keyword>
<evidence type="ECO:0000256" key="1">
    <source>
        <dbReference type="SAM" id="Phobius"/>
    </source>
</evidence>
<sequence length="327" mass="35459">MRSTLGWRIRFALAAFTFGLAIMFYVLLVRDDWNTFFECSEYCAPLGASYPYAWCLFAIASGITWLILRGGRAVGVVNILMAMNPVERTAYLRRKLTLGVIVASMIVLVALAAQRVLQPDEGDTFPFLALMAAGLALLGGLVGSVMGVTEPLAHRKLVRPLSDLGRAAGRGAVPIAVVSATFILTIYSSEAWSALRATPWYTIALIFTILIGASVVIAERETRAENSNARPRRIAGRVVTPRTNRPTRPTSRRWTIPILLGATSLIGFFVIAVDLLQPEIVLSIQDSTIDADHTEYLATVAKIAALLAALTTLVASESFHEHASANN</sequence>
<keyword evidence="1" id="KW-1133">Transmembrane helix</keyword>
<keyword evidence="3" id="KW-1185">Reference proteome</keyword>
<dbReference type="RefSeq" id="WP_137253511.1">
    <property type="nucleotide sequence ID" value="NZ_JBHSPQ010000001.1"/>
</dbReference>
<accession>A0A4U3M3N1</accession>